<feature type="coiled-coil region" evidence="5">
    <location>
        <begin position="127"/>
        <end position="161"/>
    </location>
</feature>
<dbReference type="EMBL" id="CP059246">
    <property type="protein sequence ID" value="QLL30860.1"/>
    <property type="molecule type" value="Genomic_DNA"/>
</dbReference>
<feature type="region of interest" description="Disordered" evidence="6">
    <location>
        <begin position="89"/>
        <end position="127"/>
    </location>
</feature>
<reference evidence="8 9" key="1">
    <citation type="submission" date="2020-06" db="EMBL/GenBank/DDBJ databases">
        <title>The yeast mating-type switching endonuclease HO is a domesticated member of an unorthodox homing genetic element family.</title>
        <authorList>
            <person name="Coughlan A.Y."/>
            <person name="Lombardi L."/>
            <person name="Braun-Galleani S."/>
            <person name="Martos A.R."/>
            <person name="Galeote V."/>
            <person name="Bigey F."/>
            <person name="Dequin S."/>
            <person name="Byrne K.P."/>
            <person name="Wolfe K.H."/>
        </authorList>
    </citation>
    <scope>NUCLEOTIDE SEQUENCE [LARGE SCALE GENOMIC DNA]</scope>
    <source>
        <strain evidence="8 9">CBS764</strain>
    </source>
</reference>
<dbReference type="PANTHER" id="PTHR40621">
    <property type="entry name" value="TRANSCRIPTION FACTOR KAPC-RELATED"/>
    <property type="match status" value="1"/>
</dbReference>
<feature type="compositionally biased region" description="Polar residues" evidence="6">
    <location>
        <begin position="92"/>
        <end position="106"/>
    </location>
</feature>
<evidence type="ECO:0000313" key="8">
    <source>
        <dbReference type="EMBL" id="QLL30860.1"/>
    </source>
</evidence>
<feature type="domain" description="BZIP" evidence="7">
    <location>
        <begin position="112"/>
        <end position="161"/>
    </location>
</feature>
<comment type="subcellular location">
    <subcellularLocation>
        <location evidence="1">Nucleus</location>
    </subcellularLocation>
</comment>
<dbReference type="RefSeq" id="XP_037137535.1">
    <property type="nucleotide sequence ID" value="XM_037281640.1"/>
</dbReference>
<dbReference type="Gene3D" id="1.20.5.170">
    <property type="match status" value="1"/>
</dbReference>
<keyword evidence="3" id="KW-0804">Transcription</keyword>
<dbReference type="GeneID" id="59323957"/>
<dbReference type="PANTHER" id="PTHR40621:SF8">
    <property type="entry name" value="AP-1-LIKE TRANSCRIPTION FACTOR YAP3"/>
    <property type="match status" value="1"/>
</dbReference>
<dbReference type="PROSITE" id="PS50217">
    <property type="entry name" value="BZIP"/>
    <property type="match status" value="1"/>
</dbReference>
<keyword evidence="2" id="KW-0805">Transcription regulation</keyword>
<dbReference type="InterPro" id="IPR004827">
    <property type="entry name" value="bZIP"/>
</dbReference>
<protein>
    <recommendedName>
        <fullName evidence="7">BZIP domain-containing protein</fullName>
    </recommendedName>
</protein>
<name>A0A7G3ZBH4_9SACH</name>
<dbReference type="InterPro" id="IPR046347">
    <property type="entry name" value="bZIP_sf"/>
</dbReference>
<evidence type="ECO:0000256" key="4">
    <source>
        <dbReference type="ARBA" id="ARBA00023242"/>
    </source>
</evidence>
<gene>
    <name evidence="8" type="ORF">HG536_0A06750</name>
</gene>
<dbReference type="AlphaFoldDB" id="A0A7G3ZBH4"/>
<sequence>MKSITLDKINCTAKHGKALLERLCDHPEMLGVLDEQRGENKDDSSLRQADFSSDDKLFQDPGYESSIREAFFMDFPAFDASHGAVEVKKDSQVSPAASQDSSNSEQAEWDAKERKRAQNRAAQKAFRERREARLKELEEKLKESEENRKELSEKIMILKEQRLQQSYGCHNGGLCDNASQTYTFPTPKEFYDELISKEVHGEFKVIKERYVDDAGTEILPVAAAWDYLHNLLAHRDFDIQAVMQSLKGREVCHGHGAAYPKAVIDQAVEASQADR</sequence>
<dbReference type="PROSITE" id="PS00036">
    <property type="entry name" value="BZIP_BASIC"/>
    <property type="match status" value="1"/>
</dbReference>
<dbReference type="KEGG" id="tgb:HG536_0A06750"/>
<evidence type="ECO:0000256" key="6">
    <source>
        <dbReference type="SAM" id="MobiDB-lite"/>
    </source>
</evidence>
<dbReference type="SUPFAM" id="SSF57959">
    <property type="entry name" value="Leucine zipper domain"/>
    <property type="match status" value="1"/>
</dbReference>
<dbReference type="CDD" id="cd14688">
    <property type="entry name" value="bZIP_YAP"/>
    <property type="match status" value="1"/>
</dbReference>
<accession>A0A7G3ZBH4</accession>
<dbReference type="OrthoDB" id="4940293at2759"/>
<keyword evidence="5" id="KW-0175">Coiled coil</keyword>
<dbReference type="InterPro" id="IPR050936">
    <property type="entry name" value="AP-1-like"/>
</dbReference>
<evidence type="ECO:0000256" key="3">
    <source>
        <dbReference type="ARBA" id="ARBA00023163"/>
    </source>
</evidence>
<feature type="region of interest" description="Disordered" evidence="6">
    <location>
        <begin position="34"/>
        <end position="58"/>
    </location>
</feature>
<dbReference type="GO" id="GO:0000976">
    <property type="term" value="F:transcription cis-regulatory region binding"/>
    <property type="evidence" value="ECO:0007669"/>
    <property type="project" value="InterPro"/>
</dbReference>
<evidence type="ECO:0000259" key="7">
    <source>
        <dbReference type="PROSITE" id="PS50217"/>
    </source>
</evidence>
<feature type="compositionally biased region" description="Basic and acidic residues" evidence="6">
    <location>
        <begin position="34"/>
        <end position="45"/>
    </location>
</feature>
<dbReference type="GO" id="GO:0090575">
    <property type="term" value="C:RNA polymerase II transcription regulator complex"/>
    <property type="evidence" value="ECO:0007669"/>
    <property type="project" value="TreeGrafter"/>
</dbReference>
<keyword evidence="9" id="KW-1185">Reference proteome</keyword>
<keyword evidence="4" id="KW-0539">Nucleus</keyword>
<dbReference type="Proteomes" id="UP000515788">
    <property type="component" value="Chromosome 1"/>
</dbReference>
<evidence type="ECO:0000256" key="2">
    <source>
        <dbReference type="ARBA" id="ARBA00023015"/>
    </source>
</evidence>
<organism evidence="8 9">
    <name type="scientific">Torulaspora globosa</name>
    <dbReference type="NCBI Taxonomy" id="48254"/>
    <lineage>
        <taxon>Eukaryota</taxon>
        <taxon>Fungi</taxon>
        <taxon>Dikarya</taxon>
        <taxon>Ascomycota</taxon>
        <taxon>Saccharomycotina</taxon>
        <taxon>Saccharomycetes</taxon>
        <taxon>Saccharomycetales</taxon>
        <taxon>Saccharomycetaceae</taxon>
        <taxon>Torulaspora</taxon>
    </lineage>
</organism>
<dbReference type="GO" id="GO:0001228">
    <property type="term" value="F:DNA-binding transcription activator activity, RNA polymerase II-specific"/>
    <property type="evidence" value="ECO:0007669"/>
    <property type="project" value="TreeGrafter"/>
</dbReference>
<evidence type="ECO:0000313" key="9">
    <source>
        <dbReference type="Proteomes" id="UP000515788"/>
    </source>
</evidence>
<evidence type="ECO:0000256" key="5">
    <source>
        <dbReference type="SAM" id="Coils"/>
    </source>
</evidence>
<proteinExistence type="predicted"/>
<evidence type="ECO:0000256" key="1">
    <source>
        <dbReference type="ARBA" id="ARBA00004123"/>
    </source>
</evidence>